<comment type="caution">
    <text evidence="3">The sequence shown here is derived from an EMBL/GenBank/DDBJ whole genome shotgun (WGS) entry which is preliminary data.</text>
</comment>
<dbReference type="InterPro" id="IPR006062">
    <property type="entry name" value="His_biosynth"/>
</dbReference>
<dbReference type="Gene3D" id="3.20.20.70">
    <property type="entry name" value="Aldolase class I"/>
    <property type="match status" value="1"/>
</dbReference>
<comment type="similarity">
    <text evidence="1 2">Belongs to the HisA/HisF family.</text>
</comment>
<dbReference type="EMBL" id="VIAQ01000015">
    <property type="protein sequence ID" value="TQD25021.1"/>
    <property type="molecule type" value="Genomic_DNA"/>
</dbReference>
<dbReference type="AlphaFoldDB" id="A0A7Z8P1R5"/>
<evidence type="ECO:0000256" key="2">
    <source>
        <dbReference type="RuleBase" id="RU003657"/>
    </source>
</evidence>
<gene>
    <name evidence="3" type="ORF">FKV42_08140</name>
</gene>
<keyword evidence="2" id="KW-0028">Amino-acid biosynthesis</keyword>
<dbReference type="Pfam" id="PF00977">
    <property type="entry name" value="His_biosynth"/>
    <property type="match status" value="1"/>
</dbReference>
<dbReference type="InterPro" id="IPR013785">
    <property type="entry name" value="Aldolase_TIM"/>
</dbReference>
<dbReference type="GO" id="GO:0003949">
    <property type="term" value="F:1-(5-phosphoribosyl)-5-[(5-phosphoribosylamino)methylideneamino]imidazole-4-carboxamide isomerase activity"/>
    <property type="evidence" value="ECO:0007669"/>
    <property type="project" value="InterPro"/>
</dbReference>
<protein>
    <submittedName>
        <fullName evidence="3">Phosphoribosylformimino-5-aminoimidazole carboxamide ribotide isomerase</fullName>
    </submittedName>
</protein>
<dbReference type="InterPro" id="IPR044524">
    <property type="entry name" value="Isoase_HisA-like"/>
</dbReference>
<evidence type="ECO:0000313" key="4">
    <source>
        <dbReference type="Proteomes" id="UP000319335"/>
    </source>
</evidence>
<dbReference type="InterPro" id="IPR011060">
    <property type="entry name" value="RibuloseP-bd_barrel"/>
</dbReference>
<dbReference type="CDD" id="cd04723">
    <property type="entry name" value="HisA_HisF"/>
    <property type="match status" value="1"/>
</dbReference>
<keyword evidence="2" id="KW-0368">Histidine biosynthesis</keyword>
<keyword evidence="3" id="KW-0413">Isomerase</keyword>
<dbReference type="Proteomes" id="UP000319335">
    <property type="component" value="Unassembled WGS sequence"/>
</dbReference>
<dbReference type="GO" id="GO:0005737">
    <property type="term" value="C:cytoplasm"/>
    <property type="evidence" value="ECO:0007669"/>
    <property type="project" value="TreeGrafter"/>
</dbReference>
<evidence type="ECO:0000313" key="3">
    <source>
        <dbReference type="EMBL" id="TQD25021.1"/>
    </source>
</evidence>
<dbReference type="PANTHER" id="PTHR43090">
    <property type="entry name" value="1-(5-PHOSPHORIBOSYL)-5-[(5-PHOSPHORIBOSYLAMINO)METHYLIDENEAMINO] IMIDAZOLE-4-CARBOXAMIDE ISOMERASE"/>
    <property type="match status" value="1"/>
</dbReference>
<dbReference type="PANTHER" id="PTHR43090:SF2">
    <property type="entry name" value="1-(5-PHOSPHORIBOSYL)-5-[(5-PHOSPHORIBOSYLAMINO)METHYLIDENEAMINO] IMIDAZOLE-4-CARBOXAMIDE ISOMERASE"/>
    <property type="match status" value="1"/>
</dbReference>
<evidence type="ECO:0000256" key="1">
    <source>
        <dbReference type="ARBA" id="ARBA00009667"/>
    </source>
</evidence>
<reference evidence="3 4" key="1">
    <citation type="submission" date="2019-06" db="EMBL/GenBank/DDBJ databases">
        <title>Draft genome sequence of Methanolobus vulcani B1d.</title>
        <authorList>
            <person name="Creighbaum A.J."/>
            <person name="Ticak T."/>
            <person name="Hariraju D."/>
            <person name="Arivett B.A."/>
            <person name="Ferguson D.J.Jr."/>
        </authorList>
    </citation>
    <scope>NUCLEOTIDE SEQUENCE [LARGE SCALE GENOMIC DNA]</scope>
    <source>
        <strain evidence="3 4">B1d</strain>
    </source>
</reference>
<dbReference type="SUPFAM" id="SSF51366">
    <property type="entry name" value="Ribulose-phoshate binding barrel"/>
    <property type="match status" value="1"/>
</dbReference>
<accession>A0A7Z8P1R5</accession>
<proteinExistence type="inferred from homology"/>
<name>A0A7Z8P1R5_9EURY</name>
<organism evidence="3 4">
    <name type="scientific">Methanolobus vulcani</name>
    <dbReference type="NCBI Taxonomy" id="38026"/>
    <lineage>
        <taxon>Archaea</taxon>
        <taxon>Methanobacteriati</taxon>
        <taxon>Methanobacteriota</taxon>
        <taxon>Stenosarchaea group</taxon>
        <taxon>Methanomicrobia</taxon>
        <taxon>Methanosarcinales</taxon>
        <taxon>Methanosarcinaceae</taxon>
        <taxon>Methanolobus</taxon>
    </lineage>
</organism>
<sequence length="241" mass="26582">MYQLYMFRIIFVLDIFNRTIVHAQGGTRSEYKPIHFSSHICNTSDAKQIEDTVKPAEVYIADLNLLEKIGKREKNFDIIQAVSESAKVMLDPGVTSVSETEDVMEIVQTVILGTETASLETIKEASSLYPGRISVSIDKKHGKILTNDPELPEDPFKIVELLNDYDLADIIILDLDRVGTSSGVDSQFLSKIVSISRHNVLLGGGVSNVEDIKILEDIGIKGALVATALHNGSIPLEMVRQ</sequence>
<dbReference type="GO" id="GO:0000105">
    <property type="term" value="P:L-histidine biosynthetic process"/>
    <property type="evidence" value="ECO:0007669"/>
    <property type="project" value="UniProtKB-KW"/>
</dbReference>
<keyword evidence="4" id="KW-1185">Reference proteome</keyword>
<dbReference type="GO" id="GO:0000162">
    <property type="term" value="P:L-tryptophan biosynthetic process"/>
    <property type="evidence" value="ECO:0007669"/>
    <property type="project" value="TreeGrafter"/>
</dbReference>